<dbReference type="Proteomes" id="UP000050580">
    <property type="component" value="Unassembled WGS sequence"/>
</dbReference>
<dbReference type="STRING" id="1610491.AAV94_02160"/>
<feature type="transmembrane region" description="Helical" evidence="6">
    <location>
        <begin position="6"/>
        <end position="27"/>
    </location>
</feature>
<dbReference type="RefSeq" id="WP_046740693.1">
    <property type="nucleotide sequence ID" value="NZ_LBNQ01000010.1"/>
</dbReference>
<evidence type="ECO:0000313" key="8">
    <source>
        <dbReference type="EMBL" id="KKW68983.1"/>
    </source>
</evidence>
<accession>A0A0U1Q2K4</accession>
<organism evidence="8 9">
    <name type="scientific">Lampropedia cohaerens</name>
    <dbReference type="NCBI Taxonomy" id="1610491"/>
    <lineage>
        <taxon>Bacteria</taxon>
        <taxon>Pseudomonadati</taxon>
        <taxon>Pseudomonadota</taxon>
        <taxon>Betaproteobacteria</taxon>
        <taxon>Burkholderiales</taxon>
        <taxon>Comamonadaceae</taxon>
        <taxon>Lampropedia</taxon>
    </lineage>
</organism>
<dbReference type="EMBL" id="LBNQ01000010">
    <property type="protein sequence ID" value="KKW68983.1"/>
    <property type="molecule type" value="Genomic_DNA"/>
</dbReference>
<evidence type="ECO:0000256" key="2">
    <source>
        <dbReference type="ARBA" id="ARBA00022475"/>
    </source>
</evidence>
<dbReference type="GO" id="GO:0005886">
    <property type="term" value="C:plasma membrane"/>
    <property type="evidence" value="ECO:0007669"/>
    <property type="project" value="UniProtKB-SubCell"/>
</dbReference>
<keyword evidence="3 6" id="KW-0812">Transmembrane</keyword>
<evidence type="ECO:0000256" key="3">
    <source>
        <dbReference type="ARBA" id="ARBA00022692"/>
    </source>
</evidence>
<feature type="domain" description="Type II secretion system protein GspF" evidence="7">
    <location>
        <begin position="210"/>
        <end position="337"/>
    </location>
</feature>
<evidence type="ECO:0000256" key="6">
    <source>
        <dbReference type="SAM" id="Phobius"/>
    </source>
</evidence>
<evidence type="ECO:0000256" key="4">
    <source>
        <dbReference type="ARBA" id="ARBA00022989"/>
    </source>
</evidence>
<keyword evidence="9" id="KW-1185">Reference proteome</keyword>
<keyword evidence="2" id="KW-1003">Cell membrane</keyword>
<feature type="transmembrane region" description="Helical" evidence="6">
    <location>
        <begin position="324"/>
        <end position="347"/>
    </location>
</feature>
<feature type="transmembrane region" description="Helical" evidence="6">
    <location>
        <begin position="148"/>
        <end position="167"/>
    </location>
</feature>
<dbReference type="PATRIC" id="fig|1610491.3.peg.450"/>
<evidence type="ECO:0000256" key="5">
    <source>
        <dbReference type="ARBA" id="ARBA00023136"/>
    </source>
</evidence>
<evidence type="ECO:0000259" key="7">
    <source>
        <dbReference type="Pfam" id="PF00482"/>
    </source>
</evidence>
<keyword evidence="4 6" id="KW-1133">Transmembrane helix</keyword>
<feature type="transmembrane region" description="Helical" evidence="6">
    <location>
        <begin position="173"/>
        <end position="192"/>
    </location>
</feature>
<dbReference type="Pfam" id="PF00482">
    <property type="entry name" value="T2SSF"/>
    <property type="match status" value="1"/>
</dbReference>
<evidence type="ECO:0000256" key="1">
    <source>
        <dbReference type="ARBA" id="ARBA00004651"/>
    </source>
</evidence>
<keyword evidence="5 6" id="KW-0472">Membrane</keyword>
<dbReference type="PANTHER" id="PTHR35007:SF2">
    <property type="entry name" value="PILUS ASSEMBLE PROTEIN"/>
    <property type="match status" value="1"/>
</dbReference>
<dbReference type="PANTHER" id="PTHR35007">
    <property type="entry name" value="INTEGRAL MEMBRANE PROTEIN-RELATED"/>
    <property type="match status" value="1"/>
</dbReference>
<name>A0A0U1Q2K4_9BURK</name>
<dbReference type="AlphaFoldDB" id="A0A0U1Q2K4"/>
<comment type="caution">
    <text evidence="8">The sequence shown here is derived from an EMBL/GenBank/DDBJ whole genome shotgun (WGS) entry which is preliminary data.</text>
</comment>
<dbReference type="InterPro" id="IPR018076">
    <property type="entry name" value="T2SS_GspF_dom"/>
</dbReference>
<proteinExistence type="predicted"/>
<comment type="subcellular location">
    <subcellularLocation>
        <location evidence="1">Cell membrane</location>
        <topology evidence="1">Multi-pass membrane protein</topology>
    </subcellularLocation>
</comment>
<protein>
    <submittedName>
        <fullName evidence="8">Secretion system protein</fullName>
    </submittedName>
</protein>
<gene>
    <name evidence="8" type="ORF">AAV94_02160</name>
</gene>
<sequence>MNAQTLLTLSAATGALGIALWALVMLWQSRRIDRASRRVGQALQARPPAARVEPTLADAPRMASAQAAQAGPGAGLNLRRDSQLLNPLAMAGQGSASAAAQTPQELAARLQPPAWLQTGFAKALLADEDRRLLDQAGISLRDGSTWYILSRALLALALPVLAILLLQPQGLKLLMVGFFGFGLGLMAPKWYVRARAAKRRQQVVEELPLFVDLLRLLQGVGLSIDQSLQILATEFGSVLRVLSGELMLANQLYASGRSREASFQRLTHLSADDDMAAVVGLLVQVDRHGGAVQEPLAQFSVRLREKRQASFKEKIGKITVKMTGVMVLTLLPALLVITAGPGFLAVIRSLSSMGGNG</sequence>
<evidence type="ECO:0000313" key="9">
    <source>
        <dbReference type="Proteomes" id="UP000050580"/>
    </source>
</evidence>
<dbReference type="OrthoDB" id="5952202at2"/>
<reference evidence="8 9" key="1">
    <citation type="submission" date="2015-05" db="EMBL/GenBank/DDBJ databases">
        <title>Draft genome sequence of Lampropedia sp. CT6, isolated from the microbial mat of a hot water spring, located at Manikaran, India.</title>
        <authorList>
            <person name="Tripathi C."/>
            <person name="Rani P."/>
            <person name="Mahato N.K."/>
            <person name="Lal R."/>
        </authorList>
    </citation>
    <scope>NUCLEOTIDE SEQUENCE [LARGE SCALE GENOMIC DNA]</scope>
    <source>
        <strain evidence="8 9">CT6</strain>
    </source>
</reference>